<evidence type="ECO:0000256" key="4">
    <source>
        <dbReference type="ARBA" id="ARBA00022989"/>
    </source>
</evidence>
<keyword evidence="4" id="KW-1133">Transmembrane helix</keyword>
<sequence length="116" mass="12245">MASGAILAGLGIAAVGFAGRYLLKAAPAATAAFNEAMKALPKADSLANSRYYKGGFESKMSKREASLILGIGQSSNTKRIKEAHKKIITLNHPDRGGSPYLAAKINQAKDLLENQK</sequence>
<dbReference type="AlphaFoldDB" id="A0A8D8WW99"/>
<protein>
    <submittedName>
        <fullName evidence="10">Mitochondrial import inner membrane translocase subunit TIM14</fullName>
    </submittedName>
</protein>
<keyword evidence="3" id="KW-0999">Mitochondrion inner membrane</keyword>
<dbReference type="EMBL" id="HBUF01229409">
    <property type="protein sequence ID" value="CAG6672759.1"/>
    <property type="molecule type" value="Transcribed_RNA"/>
</dbReference>
<dbReference type="EMBL" id="HBUF01348487">
    <property type="protein sequence ID" value="CAG6711711.1"/>
    <property type="molecule type" value="Transcribed_RNA"/>
</dbReference>
<keyword evidence="5" id="KW-0496">Mitochondrion</keyword>
<evidence type="ECO:0000256" key="6">
    <source>
        <dbReference type="ARBA" id="ARBA00023136"/>
    </source>
</evidence>
<dbReference type="PANTHER" id="PTHR12763">
    <property type="match status" value="1"/>
</dbReference>
<evidence type="ECO:0000259" key="9">
    <source>
        <dbReference type="PROSITE" id="PS50076"/>
    </source>
</evidence>
<organism evidence="10">
    <name type="scientific">Cacopsylla melanoneura</name>
    <dbReference type="NCBI Taxonomy" id="428564"/>
    <lineage>
        <taxon>Eukaryota</taxon>
        <taxon>Metazoa</taxon>
        <taxon>Ecdysozoa</taxon>
        <taxon>Arthropoda</taxon>
        <taxon>Hexapoda</taxon>
        <taxon>Insecta</taxon>
        <taxon>Pterygota</taxon>
        <taxon>Neoptera</taxon>
        <taxon>Paraneoptera</taxon>
        <taxon>Hemiptera</taxon>
        <taxon>Sternorrhyncha</taxon>
        <taxon>Psylloidea</taxon>
        <taxon>Psyllidae</taxon>
        <taxon>Psyllinae</taxon>
        <taxon>Cacopsylla</taxon>
    </lineage>
</organism>
<dbReference type="FunFam" id="1.10.287.110:FF:000001">
    <property type="entry name" value="Import inner membrane translocase subunit tim14"/>
    <property type="match status" value="1"/>
</dbReference>
<evidence type="ECO:0000256" key="5">
    <source>
        <dbReference type="ARBA" id="ARBA00023128"/>
    </source>
</evidence>
<evidence type="ECO:0000256" key="8">
    <source>
        <dbReference type="ARBA" id="ARBA00054366"/>
    </source>
</evidence>
<dbReference type="EMBL" id="HBUF01634583">
    <property type="protein sequence ID" value="CAG6783809.1"/>
    <property type="molecule type" value="Transcribed_RNA"/>
</dbReference>
<evidence type="ECO:0000256" key="7">
    <source>
        <dbReference type="ARBA" id="ARBA00038105"/>
    </source>
</evidence>
<dbReference type="EMBL" id="HBUF01063761">
    <property type="protein sequence ID" value="CAG6626897.1"/>
    <property type="molecule type" value="Transcribed_RNA"/>
</dbReference>
<dbReference type="EMBL" id="HBUF01229406">
    <property type="protein sequence ID" value="CAG6672756.1"/>
    <property type="molecule type" value="Transcribed_RNA"/>
</dbReference>
<proteinExistence type="inferred from homology"/>
<dbReference type="EMBL" id="HBUF01229405">
    <property type="protein sequence ID" value="CAG6672755.1"/>
    <property type="molecule type" value="Transcribed_RNA"/>
</dbReference>
<dbReference type="EMBL" id="HBUF01634580">
    <property type="protein sequence ID" value="CAG6783806.1"/>
    <property type="molecule type" value="Transcribed_RNA"/>
</dbReference>
<dbReference type="EMBL" id="HBUF01634579">
    <property type="protein sequence ID" value="CAG6783805.1"/>
    <property type="molecule type" value="Transcribed_RNA"/>
</dbReference>
<dbReference type="GO" id="GO:0030150">
    <property type="term" value="P:protein import into mitochondrial matrix"/>
    <property type="evidence" value="ECO:0007669"/>
    <property type="project" value="TreeGrafter"/>
</dbReference>
<dbReference type="SUPFAM" id="SSF46565">
    <property type="entry name" value="Chaperone J-domain"/>
    <property type="match status" value="1"/>
</dbReference>
<dbReference type="EMBL" id="HBUF01348485">
    <property type="protein sequence ID" value="CAG6711709.1"/>
    <property type="molecule type" value="Transcribed_RNA"/>
</dbReference>
<evidence type="ECO:0000256" key="2">
    <source>
        <dbReference type="ARBA" id="ARBA00022692"/>
    </source>
</evidence>
<evidence type="ECO:0000256" key="3">
    <source>
        <dbReference type="ARBA" id="ARBA00022792"/>
    </source>
</evidence>
<evidence type="ECO:0000313" key="10">
    <source>
        <dbReference type="EMBL" id="CAG6672755.1"/>
    </source>
</evidence>
<dbReference type="CDD" id="cd06257">
    <property type="entry name" value="DnaJ"/>
    <property type="match status" value="1"/>
</dbReference>
<dbReference type="EMBL" id="HBUF01348492">
    <property type="protein sequence ID" value="CAG6711716.1"/>
    <property type="molecule type" value="Transcribed_RNA"/>
</dbReference>
<dbReference type="EMBL" id="HBUF01634582">
    <property type="protein sequence ID" value="CAG6783808.1"/>
    <property type="molecule type" value="Transcribed_RNA"/>
</dbReference>
<dbReference type="EMBL" id="HBUF01229407">
    <property type="protein sequence ID" value="CAG6672757.1"/>
    <property type="molecule type" value="Transcribed_RNA"/>
</dbReference>
<name>A0A8D8WW99_9HEMI</name>
<reference evidence="10" key="1">
    <citation type="submission" date="2021-05" db="EMBL/GenBank/DDBJ databases">
        <authorList>
            <person name="Alioto T."/>
            <person name="Alioto T."/>
            <person name="Gomez Garrido J."/>
        </authorList>
    </citation>
    <scope>NUCLEOTIDE SEQUENCE</scope>
</reference>
<dbReference type="EMBL" id="HBUF01063762">
    <property type="protein sequence ID" value="CAG6626898.1"/>
    <property type="molecule type" value="Transcribed_RNA"/>
</dbReference>
<dbReference type="InterPro" id="IPR001623">
    <property type="entry name" value="DnaJ_domain"/>
</dbReference>
<comment type="similarity">
    <text evidence="7">Belongs to the TIM14 family.</text>
</comment>
<dbReference type="EMBL" id="HBUF01063763">
    <property type="protein sequence ID" value="CAG6626899.1"/>
    <property type="molecule type" value="Transcribed_RNA"/>
</dbReference>
<comment type="subcellular location">
    <subcellularLocation>
        <location evidence="1">Mitochondrion inner membrane</location>
        <topology evidence="1">Single-pass membrane protein</topology>
    </subcellularLocation>
</comment>
<dbReference type="EMBL" id="HBUF01348491">
    <property type="protein sequence ID" value="CAG6711715.1"/>
    <property type="molecule type" value="Transcribed_RNA"/>
</dbReference>
<dbReference type="EMBL" id="HBUF01348486">
    <property type="protein sequence ID" value="CAG6711710.1"/>
    <property type="molecule type" value="Transcribed_RNA"/>
</dbReference>
<dbReference type="EMBL" id="HBUF01348490">
    <property type="protein sequence ID" value="CAG6711714.1"/>
    <property type="molecule type" value="Transcribed_RNA"/>
</dbReference>
<dbReference type="EMBL" id="HBUF01229410">
    <property type="protein sequence ID" value="CAG6672760.1"/>
    <property type="molecule type" value="Transcribed_RNA"/>
</dbReference>
<accession>A0A8D8WW99</accession>
<dbReference type="InterPro" id="IPR036869">
    <property type="entry name" value="J_dom_sf"/>
</dbReference>
<feature type="domain" description="J" evidence="9">
    <location>
        <begin position="64"/>
        <end position="116"/>
    </location>
</feature>
<dbReference type="GO" id="GO:0001405">
    <property type="term" value="C:PAM complex, Tim23 associated import motor"/>
    <property type="evidence" value="ECO:0007669"/>
    <property type="project" value="TreeGrafter"/>
</dbReference>
<dbReference type="Gene3D" id="1.10.287.110">
    <property type="entry name" value="DnaJ domain"/>
    <property type="match status" value="1"/>
</dbReference>
<dbReference type="GO" id="GO:0001671">
    <property type="term" value="F:ATPase activator activity"/>
    <property type="evidence" value="ECO:0007669"/>
    <property type="project" value="TreeGrafter"/>
</dbReference>
<dbReference type="PANTHER" id="PTHR12763:SF28">
    <property type="entry name" value="GEO10507P1-RELATED"/>
    <property type="match status" value="1"/>
</dbReference>
<dbReference type="PROSITE" id="PS50076">
    <property type="entry name" value="DNAJ_2"/>
    <property type="match status" value="1"/>
</dbReference>
<dbReference type="EMBL" id="HBUF01634581">
    <property type="protein sequence ID" value="CAG6783807.1"/>
    <property type="molecule type" value="Transcribed_RNA"/>
</dbReference>
<dbReference type="EMBL" id="HBUF01348488">
    <property type="protein sequence ID" value="CAG6711712.1"/>
    <property type="molecule type" value="Transcribed_RNA"/>
</dbReference>
<keyword evidence="2" id="KW-0812">Transmembrane</keyword>
<evidence type="ECO:0000256" key="1">
    <source>
        <dbReference type="ARBA" id="ARBA00004434"/>
    </source>
</evidence>
<dbReference type="EMBL" id="HBUF01348489">
    <property type="protein sequence ID" value="CAG6711713.1"/>
    <property type="molecule type" value="Transcribed_RNA"/>
</dbReference>
<keyword evidence="6" id="KW-0472">Membrane</keyword>
<dbReference type="EMBL" id="HBUF01229408">
    <property type="protein sequence ID" value="CAG6672758.1"/>
    <property type="molecule type" value="Transcribed_RNA"/>
</dbReference>
<comment type="function">
    <text evidence="8">Probable component of the PAM complex, a complex required for the translocation of transit peptide-containing proteins from the inner membrane into the mitochondrial matrix in an ATP-dependent manner. May act as a co-chaperone that stimulate the ATP-dependent activity.</text>
</comment>